<gene>
    <name evidence="1" type="ORF">IZT61_04730</name>
</gene>
<dbReference type="EMBL" id="CP064939">
    <property type="protein sequence ID" value="QPH40589.1"/>
    <property type="molecule type" value="Genomic_DNA"/>
</dbReference>
<dbReference type="KEGG" id="pex:IZT61_04730"/>
<dbReference type="Proteomes" id="UP000594759">
    <property type="component" value="Chromosome"/>
</dbReference>
<evidence type="ECO:0000313" key="2">
    <source>
        <dbReference type="Proteomes" id="UP000594759"/>
    </source>
</evidence>
<dbReference type="AlphaFoldDB" id="A0A7S9L172"/>
<sequence length="125" mass="14097">MNKSIYANDFQILNTGKGRLVLLLVCTDQAASEGLSSFILSTGKNFQIIFVVEKDGLLTLNLDLYIKGYLATVEVKSSKNAQTYKHVDIVYNEQITHLSTGWFHKSRLMHDSIIKITDKPVYANQ</sequence>
<name>A0A7S9L172_9SPHI</name>
<accession>A0A7S9L172</accession>
<proteinExistence type="predicted"/>
<evidence type="ECO:0000313" key="1">
    <source>
        <dbReference type="EMBL" id="QPH40589.1"/>
    </source>
</evidence>
<keyword evidence="2" id="KW-1185">Reference proteome</keyword>
<organism evidence="1 2">
    <name type="scientific">Pedobacter endophyticus</name>
    <dbReference type="NCBI Taxonomy" id="2789740"/>
    <lineage>
        <taxon>Bacteria</taxon>
        <taxon>Pseudomonadati</taxon>
        <taxon>Bacteroidota</taxon>
        <taxon>Sphingobacteriia</taxon>
        <taxon>Sphingobacteriales</taxon>
        <taxon>Sphingobacteriaceae</taxon>
        <taxon>Pedobacter</taxon>
    </lineage>
</organism>
<reference evidence="1 2" key="1">
    <citation type="submission" date="2020-11" db="EMBL/GenBank/DDBJ databases">
        <title>Pedobacter endophytica, an endophytic bacteria isolated form Carex pumila.</title>
        <authorList>
            <person name="Peng Y."/>
            <person name="Jiang L."/>
            <person name="Lee J."/>
        </authorList>
    </citation>
    <scope>NUCLEOTIDE SEQUENCE [LARGE SCALE GENOMIC DNA]</scope>
    <source>
        <strain evidence="1 2">JBR3-12</strain>
    </source>
</reference>
<dbReference type="RefSeq" id="WP_196100043.1">
    <property type="nucleotide sequence ID" value="NZ_CP064939.1"/>
</dbReference>
<protein>
    <submittedName>
        <fullName evidence="1">Uncharacterized protein</fullName>
    </submittedName>
</protein>